<evidence type="ECO:0000313" key="1">
    <source>
        <dbReference type="EMBL" id="KXA97527.1"/>
    </source>
</evidence>
<comment type="caution">
    <text evidence="1">The sequence shown here is derived from an EMBL/GenBank/DDBJ whole genome shotgun (WGS) entry which is preliminary data.</text>
</comment>
<keyword evidence="2" id="KW-1185">Reference proteome</keyword>
<name>A0A133UTQ5_9EURY</name>
<evidence type="ECO:0008006" key="3">
    <source>
        <dbReference type="Google" id="ProtNLM"/>
    </source>
</evidence>
<dbReference type="AlphaFoldDB" id="A0A133UTQ5"/>
<sequence>MGEPTSEYYINNPEDPSKYEKLVDTLMEEEHPARLILDRFDTLPRWIGEEEAFRLLKRLMGYIESCGGVGLYIVTEGLLSSRMEMLVRDRADLTLHTVREKDEKHVEITNFRSRLSPYRKWKIGTEGEKINLSELHMV</sequence>
<gene>
    <name evidence="1" type="ORF">AKJ37_02775</name>
</gene>
<organism evidence="1 2">
    <name type="scientific">candidate division MSBL1 archaeon SCGC-AAA259I09</name>
    <dbReference type="NCBI Taxonomy" id="1698267"/>
    <lineage>
        <taxon>Archaea</taxon>
        <taxon>Methanobacteriati</taxon>
        <taxon>Methanobacteriota</taxon>
        <taxon>candidate division MSBL1</taxon>
    </lineage>
</organism>
<evidence type="ECO:0000313" key="2">
    <source>
        <dbReference type="Proteomes" id="UP000070463"/>
    </source>
</evidence>
<protein>
    <recommendedName>
        <fullName evidence="3">KaiC-like domain-containing protein</fullName>
    </recommendedName>
</protein>
<dbReference type="EMBL" id="LHXR01000027">
    <property type="protein sequence ID" value="KXA97527.1"/>
    <property type="molecule type" value="Genomic_DNA"/>
</dbReference>
<accession>A0A133UTQ5</accession>
<dbReference type="Proteomes" id="UP000070463">
    <property type="component" value="Unassembled WGS sequence"/>
</dbReference>
<proteinExistence type="predicted"/>
<reference evidence="1 2" key="1">
    <citation type="journal article" date="2016" name="Sci. Rep.">
        <title>Metabolic traits of an uncultured archaeal lineage -MSBL1- from brine pools of the Red Sea.</title>
        <authorList>
            <person name="Mwirichia R."/>
            <person name="Alam I."/>
            <person name="Rashid M."/>
            <person name="Vinu M."/>
            <person name="Ba-Alawi W."/>
            <person name="Anthony Kamau A."/>
            <person name="Kamanda Ngugi D."/>
            <person name="Goker M."/>
            <person name="Klenk H.P."/>
            <person name="Bajic V."/>
            <person name="Stingl U."/>
        </authorList>
    </citation>
    <scope>NUCLEOTIDE SEQUENCE [LARGE SCALE GENOMIC DNA]</scope>
    <source>
        <strain evidence="1">SCGC-AAA259I09</strain>
    </source>
</reference>